<name>A0A916SAJ4_9BACI</name>
<reference evidence="3" key="1">
    <citation type="journal article" date="2014" name="Int. J. Syst. Evol. Microbiol.">
        <title>Complete genome sequence of Corynebacterium casei LMG S-19264T (=DSM 44701T), isolated from a smear-ripened cheese.</title>
        <authorList>
            <consortium name="US DOE Joint Genome Institute (JGI-PGF)"/>
            <person name="Walter F."/>
            <person name="Albersmeier A."/>
            <person name="Kalinowski J."/>
            <person name="Ruckert C."/>
        </authorList>
    </citation>
    <scope>NUCLEOTIDE SEQUENCE</scope>
    <source>
        <strain evidence="3">CGMCC 1.12408</strain>
    </source>
</reference>
<dbReference type="InterPro" id="IPR050807">
    <property type="entry name" value="TransReg_Diox_bact_type"/>
</dbReference>
<dbReference type="SUPFAM" id="SSF47413">
    <property type="entry name" value="lambda repressor-like DNA-binding domains"/>
    <property type="match status" value="1"/>
</dbReference>
<dbReference type="InterPro" id="IPR011051">
    <property type="entry name" value="RmlC_Cupin_sf"/>
</dbReference>
<dbReference type="SMART" id="SM00530">
    <property type="entry name" value="HTH_XRE"/>
    <property type="match status" value="1"/>
</dbReference>
<sequence length="188" mass="21269">MNIGIKIRELRTEKNMSLKELAELSNCTPSFISQIERDVANPSINTLKKISEVLRVPLVSFFEEPTQQREDFIVKKGDRIKLHSPSEKSEVYLLSPSHIKKDIEMHMIIIEPGGRSDQLYVNETEEVGYILEGELTLLLGDESYEVEAGDSIYFPGSLPHGWVNESNARAVTLWAASPPIINTDQKQE</sequence>
<dbReference type="InterPro" id="IPR014710">
    <property type="entry name" value="RmlC-like_jellyroll"/>
</dbReference>
<evidence type="ECO:0000313" key="4">
    <source>
        <dbReference type="Proteomes" id="UP000613512"/>
    </source>
</evidence>
<dbReference type="Gene3D" id="1.10.260.40">
    <property type="entry name" value="lambda repressor-like DNA-binding domains"/>
    <property type="match status" value="1"/>
</dbReference>
<reference evidence="3" key="2">
    <citation type="submission" date="2020-09" db="EMBL/GenBank/DDBJ databases">
        <authorList>
            <person name="Sun Q."/>
            <person name="Zhou Y."/>
        </authorList>
    </citation>
    <scope>NUCLEOTIDE SEQUENCE</scope>
    <source>
        <strain evidence="3">CGMCC 1.12408</strain>
    </source>
</reference>
<dbReference type="PANTHER" id="PTHR46797:SF1">
    <property type="entry name" value="METHYLPHOSPHONATE SYNTHASE"/>
    <property type="match status" value="1"/>
</dbReference>
<dbReference type="Gene3D" id="2.60.120.10">
    <property type="entry name" value="Jelly Rolls"/>
    <property type="match status" value="1"/>
</dbReference>
<dbReference type="CDD" id="cd00093">
    <property type="entry name" value="HTH_XRE"/>
    <property type="match status" value="1"/>
</dbReference>
<keyword evidence="1" id="KW-0238">DNA-binding</keyword>
<dbReference type="Pfam" id="PF07883">
    <property type="entry name" value="Cupin_2"/>
    <property type="match status" value="1"/>
</dbReference>
<organism evidence="3 4">
    <name type="scientific">Ornithinibacillus halotolerans</name>
    <dbReference type="NCBI Taxonomy" id="1274357"/>
    <lineage>
        <taxon>Bacteria</taxon>
        <taxon>Bacillati</taxon>
        <taxon>Bacillota</taxon>
        <taxon>Bacilli</taxon>
        <taxon>Bacillales</taxon>
        <taxon>Bacillaceae</taxon>
        <taxon>Ornithinibacillus</taxon>
    </lineage>
</organism>
<keyword evidence="4" id="KW-1185">Reference proteome</keyword>
<feature type="domain" description="HTH cro/C1-type" evidence="2">
    <location>
        <begin position="7"/>
        <end position="61"/>
    </location>
</feature>
<dbReference type="GO" id="GO:0003677">
    <property type="term" value="F:DNA binding"/>
    <property type="evidence" value="ECO:0007669"/>
    <property type="project" value="UniProtKB-KW"/>
</dbReference>
<dbReference type="SUPFAM" id="SSF51182">
    <property type="entry name" value="RmlC-like cupins"/>
    <property type="match status" value="1"/>
</dbReference>
<dbReference type="PANTHER" id="PTHR46797">
    <property type="entry name" value="HTH-TYPE TRANSCRIPTIONAL REGULATOR"/>
    <property type="match status" value="1"/>
</dbReference>
<dbReference type="InterPro" id="IPR010982">
    <property type="entry name" value="Lambda_DNA-bd_dom_sf"/>
</dbReference>
<dbReference type="GO" id="GO:0005829">
    <property type="term" value="C:cytosol"/>
    <property type="evidence" value="ECO:0007669"/>
    <property type="project" value="TreeGrafter"/>
</dbReference>
<dbReference type="AlphaFoldDB" id="A0A916SAJ4"/>
<evidence type="ECO:0000256" key="1">
    <source>
        <dbReference type="ARBA" id="ARBA00023125"/>
    </source>
</evidence>
<protein>
    <submittedName>
        <fullName evidence="3">MerR family transcriptional regulator</fullName>
    </submittedName>
</protein>
<comment type="caution">
    <text evidence="3">The sequence shown here is derived from an EMBL/GenBank/DDBJ whole genome shotgun (WGS) entry which is preliminary data.</text>
</comment>
<dbReference type="GO" id="GO:0003700">
    <property type="term" value="F:DNA-binding transcription factor activity"/>
    <property type="evidence" value="ECO:0007669"/>
    <property type="project" value="TreeGrafter"/>
</dbReference>
<dbReference type="Pfam" id="PF01381">
    <property type="entry name" value="HTH_3"/>
    <property type="match status" value="1"/>
</dbReference>
<evidence type="ECO:0000313" key="3">
    <source>
        <dbReference type="EMBL" id="GGA91251.1"/>
    </source>
</evidence>
<dbReference type="InterPro" id="IPR001387">
    <property type="entry name" value="Cro/C1-type_HTH"/>
</dbReference>
<dbReference type="EMBL" id="BMEY01000029">
    <property type="protein sequence ID" value="GGA91251.1"/>
    <property type="molecule type" value="Genomic_DNA"/>
</dbReference>
<dbReference type="Proteomes" id="UP000613512">
    <property type="component" value="Unassembled WGS sequence"/>
</dbReference>
<gene>
    <name evidence="3" type="ORF">GCM10008025_37180</name>
</gene>
<dbReference type="InterPro" id="IPR013096">
    <property type="entry name" value="Cupin_2"/>
</dbReference>
<accession>A0A916SAJ4</accession>
<dbReference type="PROSITE" id="PS50943">
    <property type="entry name" value="HTH_CROC1"/>
    <property type="match status" value="1"/>
</dbReference>
<proteinExistence type="predicted"/>
<evidence type="ECO:0000259" key="2">
    <source>
        <dbReference type="PROSITE" id="PS50943"/>
    </source>
</evidence>
<dbReference type="CDD" id="cd02209">
    <property type="entry name" value="cupin_XRE_C"/>
    <property type="match status" value="1"/>
</dbReference>
<dbReference type="RefSeq" id="WP_188386181.1">
    <property type="nucleotide sequence ID" value="NZ_BMEY01000029.1"/>
</dbReference>